<dbReference type="GO" id="GO:0032259">
    <property type="term" value="P:methylation"/>
    <property type="evidence" value="ECO:0007669"/>
    <property type="project" value="UniProtKB-KW"/>
</dbReference>
<dbReference type="EMBL" id="LCWF01000109">
    <property type="protein sequence ID" value="KKY19180.1"/>
    <property type="molecule type" value="Genomic_DNA"/>
</dbReference>
<sequence>MNLVLENGLYTADLSPSHLDRILDIGCGPGDWAIQMGRRFPSSDITAIDIGPFDITPSCIPSNVHFLMDDAEEEWYYPSPFSYIHLRFMSGAFSDWSYIYRQAYRNLRPGGILEILDWDYDICNWPGVESQSFDYFSIFGQAVTTSASTSGYPRNTTHLSPPFTDLKSAGFKSITRQTITLPIGQASAGDDPKQITIGKMISIVLLEGVEAQSLRLLTKYGGWSAEGARELCEKVRGELRSQVDSLFLRIPVVVAKKEDDDNEDDDNKVEEEEEERGEEKANITEKEGK</sequence>
<name>A0A0G2GQS9_PHACM</name>
<proteinExistence type="predicted"/>
<organism evidence="2 3">
    <name type="scientific">Phaeomoniella chlamydospora</name>
    <name type="common">Phaeoacremonium chlamydosporum</name>
    <dbReference type="NCBI Taxonomy" id="158046"/>
    <lineage>
        <taxon>Eukaryota</taxon>
        <taxon>Fungi</taxon>
        <taxon>Dikarya</taxon>
        <taxon>Ascomycota</taxon>
        <taxon>Pezizomycotina</taxon>
        <taxon>Eurotiomycetes</taxon>
        <taxon>Chaetothyriomycetidae</taxon>
        <taxon>Phaeomoniellales</taxon>
        <taxon>Phaeomoniellaceae</taxon>
        <taxon>Phaeomoniella</taxon>
    </lineage>
</organism>
<keyword evidence="2" id="KW-0489">Methyltransferase</keyword>
<dbReference type="PANTHER" id="PTHR43591">
    <property type="entry name" value="METHYLTRANSFERASE"/>
    <property type="match status" value="1"/>
</dbReference>
<feature type="compositionally biased region" description="Acidic residues" evidence="1">
    <location>
        <begin position="260"/>
        <end position="276"/>
    </location>
</feature>
<dbReference type="AlphaFoldDB" id="A0A0G2GQS9"/>
<evidence type="ECO:0000313" key="2">
    <source>
        <dbReference type="EMBL" id="KKY19180.1"/>
    </source>
</evidence>
<dbReference type="Gene3D" id="3.40.50.150">
    <property type="entry name" value="Vaccinia Virus protein VP39"/>
    <property type="match status" value="1"/>
</dbReference>
<protein>
    <submittedName>
        <fullName evidence="2">Putative tam domain methyltransferase</fullName>
    </submittedName>
</protein>
<evidence type="ECO:0000313" key="3">
    <source>
        <dbReference type="Proteomes" id="UP000053317"/>
    </source>
</evidence>
<reference evidence="2 3" key="1">
    <citation type="submission" date="2015-05" db="EMBL/GenBank/DDBJ databases">
        <title>Distinctive expansion of gene families associated with plant cell wall degradation and secondary metabolism in the genomes of grapevine trunk pathogens.</title>
        <authorList>
            <person name="Lawrence D.P."/>
            <person name="Travadon R."/>
            <person name="Rolshausen P.E."/>
            <person name="Baumgartner K."/>
        </authorList>
    </citation>
    <scope>NUCLEOTIDE SEQUENCE [LARGE SCALE GENOMIC DNA]</scope>
    <source>
        <strain evidence="2">UCRPC4</strain>
    </source>
</reference>
<comment type="caution">
    <text evidence="2">The sequence shown here is derived from an EMBL/GenBank/DDBJ whole genome shotgun (WGS) entry which is preliminary data.</text>
</comment>
<feature type="compositionally biased region" description="Basic and acidic residues" evidence="1">
    <location>
        <begin position="277"/>
        <end position="289"/>
    </location>
</feature>
<gene>
    <name evidence="2" type="ORF">UCRPC4_g04554</name>
</gene>
<evidence type="ECO:0000256" key="1">
    <source>
        <dbReference type="SAM" id="MobiDB-lite"/>
    </source>
</evidence>
<dbReference type="SUPFAM" id="SSF53335">
    <property type="entry name" value="S-adenosyl-L-methionine-dependent methyltransferases"/>
    <property type="match status" value="1"/>
</dbReference>
<dbReference type="OrthoDB" id="2013972at2759"/>
<dbReference type="Pfam" id="PF13489">
    <property type="entry name" value="Methyltransf_23"/>
    <property type="match status" value="1"/>
</dbReference>
<keyword evidence="3" id="KW-1185">Reference proteome</keyword>
<dbReference type="CDD" id="cd02440">
    <property type="entry name" value="AdoMet_MTases"/>
    <property type="match status" value="1"/>
</dbReference>
<feature type="region of interest" description="Disordered" evidence="1">
    <location>
        <begin position="257"/>
        <end position="289"/>
    </location>
</feature>
<accession>A0A0G2GQS9</accession>
<dbReference type="PANTHER" id="PTHR43591:SF10">
    <property type="entry name" value="ABC TRANSMEMBRANE TYPE-1 DOMAIN-CONTAINING PROTEIN-RELATED"/>
    <property type="match status" value="1"/>
</dbReference>
<reference evidence="2 3" key="2">
    <citation type="submission" date="2015-05" db="EMBL/GenBank/DDBJ databases">
        <authorList>
            <person name="Morales-Cruz A."/>
            <person name="Amrine K.C."/>
            <person name="Cantu D."/>
        </authorList>
    </citation>
    <scope>NUCLEOTIDE SEQUENCE [LARGE SCALE GENOMIC DNA]</scope>
    <source>
        <strain evidence="2">UCRPC4</strain>
    </source>
</reference>
<dbReference type="GO" id="GO:0008168">
    <property type="term" value="F:methyltransferase activity"/>
    <property type="evidence" value="ECO:0007669"/>
    <property type="project" value="UniProtKB-KW"/>
</dbReference>
<dbReference type="InterPro" id="IPR029063">
    <property type="entry name" value="SAM-dependent_MTases_sf"/>
</dbReference>
<keyword evidence="2" id="KW-0808">Transferase</keyword>
<dbReference type="Proteomes" id="UP000053317">
    <property type="component" value="Unassembled WGS sequence"/>
</dbReference>